<dbReference type="InterPro" id="IPR038494">
    <property type="entry name" value="IGPD_sf"/>
</dbReference>
<dbReference type="EC" id="4.2.1.19" evidence="6 7"/>
<name>W9AE86_9BACI</name>
<dbReference type="InterPro" id="IPR000807">
    <property type="entry name" value="ImidazoleglycerolP_deHydtase"/>
</dbReference>
<evidence type="ECO:0000313" key="11">
    <source>
        <dbReference type="Proteomes" id="UP000052946"/>
    </source>
</evidence>
<comment type="subcellular location">
    <subcellularLocation>
        <location evidence="6 7">Cytoplasm</location>
    </subcellularLocation>
</comment>
<dbReference type="EMBL" id="BBXV01000008">
    <property type="protein sequence ID" value="GAQ16607.1"/>
    <property type="molecule type" value="Genomic_DNA"/>
</dbReference>
<dbReference type="Pfam" id="PF00475">
    <property type="entry name" value="IGPD"/>
    <property type="match status" value="1"/>
</dbReference>
<dbReference type="PANTHER" id="PTHR23133">
    <property type="entry name" value="IMIDAZOLEGLYCEROL-PHOSPHATE DEHYDRATASE HIS7"/>
    <property type="match status" value="1"/>
</dbReference>
<comment type="caution">
    <text evidence="8">The sequence shown here is derived from an EMBL/GenBank/DDBJ whole genome shotgun (WGS) entry which is preliminary data.</text>
</comment>
<dbReference type="PANTHER" id="PTHR23133:SF2">
    <property type="entry name" value="IMIDAZOLEGLYCEROL-PHOSPHATE DEHYDRATASE"/>
    <property type="match status" value="1"/>
</dbReference>
<dbReference type="STRING" id="171693.BN988_02572"/>
<protein>
    <recommendedName>
        <fullName evidence="2 6">Imidazoleglycerol-phosphate dehydratase</fullName>
        <shortName evidence="6">IGPD</shortName>
        <ecNumber evidence="6 7">4.2.1.19</ecNumber>
    </recommendedName>
</protein>
<gene>
    <name evidence="6 8" type="primary">hisB</name>
    <name evidence="8" type="ORF">BN988_02572</name>
    <name evidence="9" type="ORF">OPHB3_0531</name>
</gene>
<keyword evidence="6" id="KW-0963">Cytoplasm</keyword>
<reference evidence="9 11" key="4">
    <citation type="journal article" date="2016" name="Genome Announc.">
        <title>Draft Genome Sequence of Oceanobacillus picturae Heshi-B3, Isolated from Fermented Rice Bran in a Traditional Japanese Seafood Dish.</title>
        <authorList>
            <person name="Akuzawa S."/>
            <person name="Nagaoka J."/>
            <person name="Kanekatsu M."/>
            <person name="Kanesaki Y."/>
            <person name="Suzuki T."/>
        </authorList>
    </citation>
    <scope>NUCLEOTIDE SEQUENCE [LARGE SCALE GENOMIC DNA]</scope>
    <source>
        <strain evidence="9 11">Heshi-B3</strain>
    </source>
</reference>
<dbReference type="GO" id="GO:0004424">
    <property type="term" value="F:imidazoleglycerol-phosphate dehydratase activity"/>
    <property type="evidence" value="ECO:0007669"/>
    <property type="project" value="UniProtKB-UniRule"/>
</dbReference>
<evidence type="ECO:0000256" key="1">
    <source>
        <dbReference type="ARBA" id="ARBA00005047"/>
    </source>
</evidence>
<reference evidence="8 10" key="2">
    <citation type="submission" date="2014-03" db="EMBL/GenBank/DDBJ databases">
        <authorList>
            <person name="Urmite Genomes U."/>
        </authorList>
    </citation>
    <scope>NUCLEOTIDE SEQUENCE [LARGE SCALE GENOMIC DNA]</scope>
    <source>
        <strain evidence="8 10">S1</strain>
    </source>
</reference>
<comment type="similarity">
    <text evidence="6 7">Belongs to the imidazoleglycerol-phosphate dehydratase family.</text>
</comment>
<proteinExistence type="inferred from homology"/>
<evidence type="ECO:0000313" key="9">
    <source>
        <dbReference type="EMBL" id="GAQ16607.1"/>
    </source>
</evidence>
<keyword evidence="5 6" id="KW-0456">Lyase</keyword>
<dbReference type="InterPro" id="IPR020565">
    <property type="entry name" value="ImidazoleglycerP_deHydtase_CS"/>
</dbReference>
<dbReference type="UniPathway" id="UPA00031">
    <property type="reaction ID" value="UER00011"/>
</dbReference>
<reference evidence="8 10" key="1">
    <citation type="submission" date="2014-03" db="EMBL/GenBank/DDBJ databases">
        <title>Draft genome sequencing of Oceanobacillus picturae strain S1 isolated from human gut.</title>
        <authorList>
            <person name="Croce O."/>
            <person name="Lagier J.C."/>
            <person name="Raoult D."/>
        </authorList>
    </citation>
    <scope>NUCLEOTIDE SEQUENCE [LARGE SCALE GENOMIC DNA]</scope>
    <source>
        <strain evidence="8 10">S1</strain>
    </source>
</reference>
<evidence type="ECO:0000256" key="5">
    <source>
        <dbReference type="ARBA" id="ARBA00023239"/>
    </source>
</evidence>
<evidence type="ECO:0000313" key="8">
    <source>
        <dbReference type="EMBL" id="CDO04034.1"/>
    </source>
</evidence>
<evidence type="ECO:0000256" key="4">
    <source>
        <dbReference type="ARBA" id="ARBA00023102"/>
    </source>
</evidence>
<dbReference type="InterPro" id="IPR020568">
    <property type="entry name" value="Ribosomal_Su5_D2-typ_SF"/>
</dbReference>
<dbReference type="NCBIfam" id="NF002109">
    <property type="entry name" value="PRK00951.1-5"/>
    <property type="match status" value="1"/>
</dbReference>
<dbReference type="NCBIfam" id="NF002107">
    <property type="entry name" value="PRK00951.1-2"/>
    <property type="match status" value="1"/>
</dbReference>
<evidence type="ECO:0000256" key="7">
    <source>
        <dbReference type="RuleBase" id="RU000599"/>
    </source>
</evidence>
<evidence type="ECO:0000256" key="6">
    <source>
        <dbReference type="HAMAP-Rule" id="MF_00076"/>
    </source>
</evidence>
<dbReference type="SUPFAM" id="SSF54211">
    <property type="entry name" value="Ribosomal protein S5 domain 2-like"/>
    <property type="match status" value="2"/>
</dbReference>
<dbReference type="Proteomes" id="UP000028863">
    <property type="component" value="Unassembled WGS sequence"/>
</dbReference>
<dbReference type="AlphaFoldDB" id="W9AE86"/>
<accession>W9AE86</accession>
<evidence type="ECO:0000313" key="10">
    <source>
        <dbReference type="Proteomes" id="UP000028863"/>
    </source>
</evidence>
<dbReference type="eggNOG" id="COG0131">
    <property type="taxonomic scope" value="Bacteria"/>
</dbReference>
<dbReference type="Gene3D" id="3.30.230.40">
    <property type="entry name" value="Imidazole glycerol phosphate dehydratase, domain 1"/>
    <property type="match status" value="2"/>
</dbReference>
<evidence type="ECO:0000256" key="3">
    <source>
        <dbReference type="ARBA" id="ARBA00022605"/>
    </source>
</evidence>
<dbReference type="PROSITE" id="PS00955">
    <property type="entry name" value="IGP_DEHYDRATASE_2"/>
    <property type="match status" value="1"/>
</dbReference>
<evidence type="ECO:0000256" key="2">
    <source>
        <dbReference type="ARBA" id="ARBA00016664"/>
    </source>
</evidence>
<organism evidence="8 10">
    <name type="scientific">Oceanobacillus picturae</name>
    <dbReference type="NCBI Taxonomy" id="171693"/>
    <lineage>
        <taxon>Bacteria</taxon>
        <taxon>Bacillati</taxon>
        <taxon>Bacillota</taxon>
        <taxon>Bacilli</taxon>
        <taxon>Bacillales</taxon>
        <taxon>Bacillaceae</taxon>
        <taxon>Oceanobacillus</taxon>
    </lineage>
</organism>
<dbReference type="GO" id="GO:0005737">
    <property type="term" value="C:cytoplasm"/>
    <property type="evidence" value="ECO:0007669"/>
    <property type="project" value="UniProtKB-SubCell"/>
</dbReference>
<dbReference type="EMBL" id="CCAX010000002">
    <property type="protein sequence ID" value="CDO04034.1"/>
    <property type="molecule type" value="Genomic_DNA"/>
</dbReference>
<reference evidence="11" key="3">
    <citation type="submission" date="2015-07" db="EMBL/GenBank/DDBJ databases">
        <title>Draft Genome Sequence of Oceanobacillus picturae Heshi-B3 that Was Isolated from Fermented Rice Bran with Aging Salted Mackerel, Which Was Named Heshiko as Traditional Fermented Seafood in Japan.</title>
        <authorList>
            <person name="Akuzawa S."/>
            <person name="Nakagawa J."/>
            <person name="Kanekatsu T."/>
            <person name="Kanesaki Y."/>
            <person name="Suzuki T."/>
        </authorList>
    </citation>
    <scope>NUCLEOTIDE SEQUENCE [LARGE SCALE GENOMIC DNA]</scope>
    <source>
        <strain evidence="11">Heshi-B3</strain>
    </source>
</reference>
<keyword evidence="4 6" id="KW-0368">Histidine biosynthesis</keyword>
<dbReference type="FunFam" id="3.30.230.40:FF:000001">
    <property type="entry name" value="Imidazoleglycerol-phosphate dehydratase HisB"/>
    <property type="match status" value="1"/>
</dbReference>
<comment type="catalytic activity">
    <reaction evidence="6 7">
        <text>D-erythro-1-(imidazol-4-yl)glycerol 3-phosphate = 3-(imidazol-4-yl)-2-oxopropyl phosphate + H2O</text>
        <dbReference type="Rhea" id="RHEA:11040"/>
        <dbReference type="ChEBI" id="CHEBI:15377"/>
        <dbReference type="ChEBI" id="CHEBI:57766"/>
        <dbReference type="ChEBI" id="CHEBI:58278"/>
        <dbReference type="EC" id="4.2.1.19"/>
    </reaction>
</comment>
<dbReference type="NCBIfam" id="NF002114">
    <property type="entry name" value="PRK00951.2-4"/>
    <property type="match status" value="1"/>
</dbReference>
<keyword evidence="3 6" id="KW-0028">Amino-acid biosynthesis</keyword>
<dbReference type="PROSITE" id="PS00954">
    <property type="entry name" value="IGP_DEHYDRATASE_1"/>
    <property type="match status" value="1"/>
</dbReference>
<dbReference type="CDD" id="cd07914">
    <property type="entry name" value="IGPD"/>
    <property type="match status" value="1"/>
</dbReference>
<dbReference type="Proteomes" id="UP000052946">
    <property type="component" value="Unassembled WGS sequence"/>
</dbReference>
<sequence>MPTQFIKEGMGKMRKSNVTRKTAETDITLDLSIDGEGNSAIQTGIGFFDHMLILLSKHGLFDLEITCDGDLEVDQHHSVEDIGIALGQAFREALGSKEGITRYATVSSPMDEALSSISLDISGRSYLVFHVEGLKDKVGSFDTELVEEFFQAFASNAKVTLHINLLYGKNSHHIIESIFKGVGRALDLASQQNSRIKGVPSTKGTL</sequence>
<dbReference type="HAMAP" id="MF_00076">
    <property type="entry name" value="HisB"/>
    <property type="match status" value="1"/>
</dbReference>
<comment type="pathway">
    <text evidence="1 6 7">Amino-acid biosynthesis; L-histidine biosynthesis; L-histidine from 5-phospho-alpha-D-ribose 1-diphosphate: step 6/9.</text>
</comment>
<keyword evidence="10" id="KW-1185">Reference proteome</keyword>
<dbReference type="GO" id="GO:0000105">
    <property type="term" value="P:L-histidine biosynthetic process"/>
    <property type="evidence" value="ECO:0007669"/>
    <property type="project" value="UniProtKB-UniRule"/>
</dbReference>
<dbReference type="NCBIfam" id="NF002111">
    <property type="entry name" value="PRK00951.2-1"/>
    <property type="match status" value="1"/>
</dbReference>
<dbReference type="FunFam" id="3.30.230.40:FF:000003">
    <property type="entry name" value="Imidazoleglycerol-phosphate dehydratase HisB"/>
    <property type="match status" value="1"/>
</dbReference>